<accession>A0ABP9XKY8</accession>
<dbReference type="Proteomes" id="UP001476247">
    <property type="component" value="Unassembled WGS sequence"/>
</dbReference>
<evidence type="ECO:0000313" key="1">
    <source>
        <dbReference type="EMBL" id="GAA5795466.1"/>
    </source>
</evidence>
<organism evidence="1 2">
    <name type="scientific">Helicostylum pulchrum</name>
    <dbReference type="NCBI Taxonomy" id="562976"/>
    <lineage>
        <taxon>Eukaryota</taxon>
        <taxon>Fungi</taxon>
        <taxon>Fungi incertae sedis</taxon>
        <taxon>Mucoromycota</taxon>
        <taxon>Mucoromycotina</taxon>
        <taxon>Mucoromycetes</taxon>
        <taxon>Mucorales</taxon>
        <taxon>Mucorineae</taxon>
        <taxon>Mucoraceae</taxon>
        <taxon>Helicostylum</taxon>
    </lineage>
</organism>
<dbReference type="EMBL" id="BAABUJ010000004">
    <property type="protein sequence ID" value="GAA5795466.1"/>
    <property type="molecule type" value="Genomic_DNA"/>
</dbReference>
<name>A0ABP9XKY8_9FUNG</name>
<gene>
    <name evidence="1" type="ORF">HPULCUR_000824</name>
</gene>
<evidence type="ECO:0000313" key="2">
    <source>
        <dbReference type="Proteomes" id="UP001476247"/>
    </source>
</evidence>
<sequence length="146" mass="17269">MVETYLKQFTVEPIESEMIIFLTAFKLSQKYLDDFHHPIWEIDLSLLTELNSTQLKQFEWRFLNIINYEITMTPTDYAEWETNCQNMFVSFVVPLTIFEPNKCADVEQDDMMHHGLLSPPSSVISCDYWVYSPEEDIFLNDIGFCD</sequence>
<keyword evidence="2" id="KW-1185">Reference proteome</keyword>
<reference evidence="1 2" key="1">
    <citation type="submission" date="2024-04" db="EMBL/GenBank/DDBJ databases">
        <title>genome sequences of Mucor flavus KT1a and Helicostylum pulchrum KT1b strains isolation_sourced from the surface of a dry-aged beef.</title>
        <authorList>
            <person name="Toyotome T."/>
            <person name="Hosono M."/>
            <person name="Torimaru M."/>
            <person name="Fukuda K."/>
            <person name="Mikami N."/>
        </authorList>
    </citation>
    <scope>NUCLEOTIDE SEQUENCE [LARGE SCALE GENOMIC DNA]</scope>
    <source>
        <strain evidence="1 2">KT1b</strain>
    </source>
</reference>
<proteinExistence type="predicted"/>
<dbReference type="Gene3D" id="1.10.472.10">
    <property type="entry name" value="Cyclin-like"/>
    <property type="match status" value="1"/>
</dbReference>
<protein>
    <submittedName>
        <fullName evidence="1">Uncharacterized protein</fullName>
    </submittedName>
</protein>
<comment type="caution">
    <text evidence="1">The sequence shown here is derived from an EMBL/GenBank/DDBJ whole genome shotgun (WGS) entry which is preliminary data.</text>
</comment>